<dbReference type="Gene3D" id="3.40.50.300">
    <property type="entry name" value="P-loop containing nucleotide triphosphate hydrolases"/>
    <property type="match status" value="2"/>
</dbReference>
<dbReference type="GO" id="GO:0003677">
    <property type="term" value="F:DNA binding"/>
    <property type="evidence" value="ECO:0007669"/>
    <property type="project" value="InterPro"/>
</dbReference>
<dbReference type="CDD" id="cd18809">
    <property type="entry name" value="SF1_C_RecD"/>
    <property type="match status" value="1"/>
</dbReference>
<evidence type="ECO:0000256" key="1">
    <source>
        <dbReference type="ARBA" id="ARBA00022741"/>
    </source>
</evidence>
<dbReference type="InterPro" id="IPR050534">
    <property type="entry name" value="Coronavir_polyprotein_1ab"/>
</dbReference>
<dbReference type="Gene3D" id="2.30.30.940">
    <property type="match status" value="1"/>
</dbReference>
<dbReference type="GO" id="GO:0017116">
    <property type="term" value="F:single-stranded DNA helicase activity"/>
    <property type="evidence" value="ECO:0007669"/>
    <property type="project" value="TreeGrafter"/>
</dbReference>
<dbReference type="Pfam" id="PF13538">
    <property type="entry name" value="UvrD_C_2"/>
    <property type="match status" value="1"/>
</dbReference>
<gene>
    <name evidence="5" type="ORF">HY618_03585</name>
</gene>
<dbReference type="Pfam" id="PF18335">
    <property type="entry name" value="SH3_13"/>
    <property type="match status" value="1"/>
</dbReference>
<dbReference type="Pfam" id="PF14490">
    <property type="entry name" value="HHH_RecD2"/>
    <property type="match status" value="1"/>
</dbReference>
<dbReference type="SUPFAM" id="SSF47781">
    <property type="entry name" value="RuvA domain 2-like"/>
    <property type="match status" value="1"/>
</dbReference>
<dbReference type="AlphaFoldDB" id="A0A932ZSB3"/>
<dbReference type="Pfam" id="PF14520">
    <property type="entry name" value="HHH_5"/>
    <property type="match status" value="1"/>
</dbReference>
<keyword evidence="5" id="KW-0378">Hydrolase</keyword>
<dbReference type="GO" id="GO:0005524">
    <property type="term" value="F:ATP binding"/>
    <property type="evidence" value="ECO:0007669"/>
    <property type="project" value="UniProtKB-KW"/>
</dbReference>
<dbReference type="InterPro" id="IPR029493">
    <property type="entry name" value="RecD2-like_HHH"/>
</dbReference>
<keyword evidence="1" id="KW-0547">Nucleotide-binding</keyword>
<dbReference type="EMBL" id="JACQRX010000158">
    <property type="protein sequence ID" value="MBI4251519.1"/>
    <property type="molecule type" value="Genomic_DNA"/>
</dbReference>
<sequence length="782" mass="84625">MPRFPRRPSPPSAGGASQGGLFGAGTLTGTVERIRFRAEDTGYTVLVIQPEEGEAAVVAVGHLGALREGERVRFEGEWKDHPRFGRQFQVTVAQPIAPATAEGIEKFLAAGPVKHIGPAMARRIVERFGERTLEVFDKEPQRLLEIPGLGEKRLAEAVESWRSHGEAREVMLFLQQHGLSLHLAEKIFRAYGAQAIPILRENPYRLATDIFGVGFRTADRVAQQIGFPADSPARCAAGALYLLQQTAERDGHVFVPWGGAVEEAAQLLGVEPPQVEEALESLRRQGAVVVEETGGGPGERALYVRALHAAECEVARRLTGLLSTARDEVRLEAALRGLGVSGENLRDRLRRLAQRALEGGQATGDQARAIEDALAEKALVVTGGPGTGKTTIVSAVTRLYGQLGLQVLLAAPTGRAAKRLAEVTGHAASTIHRLLEYSWVQGGFARNASTPLAADAVVIDEASMLDVHLAAHLLRAVPDAATFVLVGDVDQLPSVGPGNVLRDVIESGGVPVVRLQEVFRQAKESLIVENAHRVNGGEMPREAGEDREGADFFFIEEADPARCADLIVELCRERIPRRFKLDPIQDIQVLSPMQRGVLGVQNLNERLQEALNPPGGGPMLPIGGRAFRRGDKLIQIRNNYEKNVFNGDIGVVERVDPGEGALWAAFDGETVEYTAGSLDEVVHAFAVTVHKSQGSEYPAVVVPLHTQHFPMLQRNLVYTALTRARRLAVFVGTKKALAIAVKNARVRRRWSRLAERLRAGAGLPALAREEDIPEGTGGDEAI</sequence>
<dbReference type="InterPro" id="IPR006345">
    <property type="entry name" value="RecD2"/>
</dbReference>
<feature type="region of interest" description="Disordered" evidence="3">
    <location>
        <begin position="1"/>
        <end position="24"/>
    </location>
</feature>
<dbReference type="Proteomes" id="UP000752292">
    <property type="component" value="Unassembled WGS sequence"/>
</dbReference>
<dbReference type="SMART" id="SM00382">
    <property type="entry name" value="AAA"/>
    <property type="match status" value="1"/>
</dbReference>
<organism evidence="5 6">
    <name type="scientific">Tectimicrobiota bacterium</name>
    <dbReference type="NCBI Taxonomy" id="2528274"/>
    <lineage>
        <taxon>Bacteria</taxon>
        <taxon>Pseudomonadati</taxon>
        <taxon>Nitrospinota/Tectimicrobiota group</taxon>
        <taxon>Candidatus Tectimicrobiota</taxon>
    </lineage>
</organism>
<dbReference type="GO" id="GO:0006310">
    <property type="term" value="P:DNA recombination"/>
    <property type="evidence" value="ECO:0007669"/>
    <property type="project" value="InterPro"/>
</dbReference>
<evidence type="ECO:0000313" key="5">
    <source>
        <dbReference type="EMBL" id="MBI4251519.1"/>
    </source>
</evidence>
<comment type="caution">
    <text evidence="5">The sequence shown here is derived from an EMBL/GenBank/DDBJ whole genome shotgun (WGS) entry which is preliminary data.</text>
</comment>
<dbReference type="Gene3D" id="1.10.10.2220">
    <property type="match status" value="1"/>
</dbReference>
<feature type="domain" description="AAA+ ATPase" evidence="4">
    <location>
        <begin position="375"/>
        <end position="497"/>
    </location>
</feature>
<evidence type="ECO:0000313" key="6">
    <source>
        <dbReference type="Proteomes" id="UP000752292"/>
    </source>
</evidence>
<evidence type="ECO:0000256" key="2">
    <source>
        <dbReference type="ARBA" id="ARBA00022840"/>
    </source>
</evidence>
<dbReference type="Pfam" id="PF13245">
    <property type="entry name" value="AAA_19"/>
    <property type="match status" value="1"/>
</dbReference>
<keyword evidence="2" id="KW-0067">ATP-binding</keyword>
<dbReference type="InterPro" id="IPR010994">
    <property type="entry name" value="RuvA_2-like"/>
</dbReference>
<dbReference type="InterPro" id="IPR027785">
    <property type="entry name" value="UvrD-like_helicase_C"/>
</dbReference>
<dbReference type="NCBIfam" id="TIGR01448">
    <property type="entry name" value="recD_rel"/>
    <property type="match status" value="1"/>
</dbReference>
<dbReference type="PANTHER" id="PTHR43788">
    <property type="entry name" value="DNA2/NAM7 HELICASE FAMILY MEMBER"/>
    <property type="match status" value="1"/>
</dbReference>
<dbReference type="InterPro" id="IPR055446">
    <property type="entry name" value="RecD2_N_OB"/>
</dbReference>
<dbReference type="InterPro" id="IPR003593">
    <property type="entry name" value="AAA+_ATPase"/>
</dbReference>
<proteinExistence type="inferred from homology"/>
<dbReference type="CDD" id="cd17933">
    <property type="entry name" value="DEXSc_RecD-like"/>
    <property type="match status" value="1"/>
</dbReference>
<dbReference type="InterPro" id="IPR041451">
    <property type="entry name" value="RecD2_SH13"/>
</dbReference>
<dbReference type="SUPFAM" id="SSF52540">
    <property type="entry name" value="P-loop containing nucleoside triphosphate hydrolases"/>
    <property type="match status" value="2"/>
</dbReference>
<dbReference type="InterPro" id="IPR027417">
    <property type="entry name" value="P-loop_NTPase"/>
</dbReference>
<evidence type="ECO:0000256" key="3">
    <source>
        <dbReference type="SAM" id="MobiDB-lite"/>
    </source>
</evidence>
<dbReference type="GO" id="GO:0009338">
    <property type="term" value="C:exodeoxyribonuclease V complex"/>
    <property type="evidence" value="ECO:0007669"/>
    <property type="project" value="TreeGrafter"/>
</dbReference>
<keyword evidence="5" id="KW-0347">Helicase</keyword>
<dbReference type="PANTHER" id="PTHR43788:SF6">
    <property type="entry name" value="DNA HELICASE B"/>
    <property type="match status" value="1"/>
</dbReference>
<dbReference type="HAMAP" id="MF_01488">
    <property type="entry name" value="RecD2"/>
    <property type="match status" value="1"/>
</dbReference>
<name>A0A932ZSB3_UNCTE</name>
<dbReference type="Pfam" id="PF23139">
    <property type="entry name" value="OB_YrrC"/>
    <property type="match status" value="1"/>
</dbReference>
<protein>
    <submittedName>
        <fullName evidence="5">ATP-dependent RecD-like DNA helicase</fullName>
    </submittedName>
</protein>
<evidence type="ECO:0000259" key="4">
    <source>
        <dbReference type="SMART" id="SM00382"/>
    </source>
</evidence>
<reference evidence="5" key="1">
    <citation type="submission" date="2020-07" db="EMBL/GenBank/DDBJ databases">
        <title>Huge and variable diversity of episymbiotic CPR bacteria and DPANN archaea in groundwater ecosystems.</title>
        <authorList>
            <person name="He C.Y."/>
            <person name="Keren R."/>
            <person name="Whittaker M."/>
            <person name="Farag I.F."/>
            <person name="Doudna J."/>
            <person name="Cate J.H.D."/>
            <person name="Banfield J.F."/>
        </authorList>
    </citation>
    <scope>NUCLEOTIDE SEQUENCE</scope>
    <source>
        <strain evidence="5">NC_groundwater_1370_Ag_S-0.2um_69_93</strain>
    </source>
</reference>
<dbReference type="Gene3D" id="1.10.150.20">
    <property type="entry name" value="5' to 3' exonuclease, C-terminal subdomain"/>
    <property type="match status" value="1"/>
</dbReference>
<dbReference type="GO" id="GO:0043139">
    <property type="term" value="F:5'-3' DNA helicase activity"/>
    <property type="evidence" value="ECO:0007669"/>
    <property type="project" value="InterPro"/>
</dbReference>
<accession>A0A932ZSB3</accession>